<proteinExistence type="predicted"/>
<keyword evidence="1" id="KW-0175">Coiled coil</keyword>
<feature type="compositionally biased region" description="Polar residues" evidence="2">
    <location>
        <begin position="175"/>
        <end position="187"/>
    </location>
</feature>
<sequence length="358" mass="40417">MPRKKQAVETKHLPKSKSRTESEAEAQLRESQKSIQSQYDSNEEDLGPEAQLRESQMSTQSYSDTDAVGPEPKVRSPIALIEESQDLSQNQEEALSTYVSSQEAESPTRDGDVEAEVESARASSDEDLQNFGRRQEEPLATEIQTSRTGAQMELDVEDDPLHMSSNEVSRDFVQDTPQHLSQNQAIQSEESDSDASLDLDKGGEPPGLFRKELSRKISQGSAHHVANSNMNSPAQSDVEFALQNLHSNTENRPESTESAPPSPAPKYHKVETTEMVRTETTRIIRSFQQEKTRIETVLKPDPEIHTLRKKEEELEDHETMLSILIDELMIELKKTRGELKRISRRYRKALADFQKASD</sequence>
<evidence type="ECO:0000256" key="2">
    <source>
        <dbReference type="SAM" id="MobiDB-lite"/>
    </source>
</evidence>
<gene>
    <name evidence="3" type="ORF">BCON_0060g00370</name>
</gene>
<dbReference type="AlphaFoldDB" id="A0A4Z1IML3"/>
<dbReference type="OrthoDB" id="3554166at2759"/>
<comment type="caution">
    <text evidence="3">The sequence shown here is derived from an EMBL/GenBank/DDBJ whole genome shotgun (WGS) entry which is preliminary data.</text>
</comment>
<feature type="compositionally biased region" description="Polar residues" evidence="2">
    <location>
        <begin position="53"/>
        <end position="64"/>
    </location>
</feature>
<feature type="compositionally biased region" description="Basic and acidic residues" evidence="2">
    <location>
        <begin position="198"/>
        <end position="215"/>
    </location>
</feature>
<feature type="region of interest" description="Disordered" evidence="2">
    <location>
        <begin position="1"/>
        <end position="271"/>
    </location>
</feature>
<protein>
    <submittedName>
        <fullName evidence="3">Uncharacterized protein</fullName>
    </submittedName>
</protein>
<evidence type="ECO:0000313" key="3">
    <source>
        <dbReference type="EMBL" id="TGO57963.1"/>
    </source>
</evidence>
<feature type="compositionally biased region" description="Basic and acidic residues" evidence="2">
    <location>
        <begin position="1"/>
        <end position="32"/>
    </location>
</feature>
<organism evidence="3 4">
    <name type="scientific">Botryotinia convoluta</name>
    <dbReference type="NCBI Taxonomy" id="54673"/>
    <lineage>
        <taxon>Eukaryota</taxon>
        <taxon>Fungi</taxon>
        <taxon>Dikarya</taxon>
        <taxon>Ascomycota</taxon>
        <taxon>Pezizomycotina</taxon>
        <taxon>Leotiomycetes</taxon>
        <taxon>Helotiales</taxon>
        <taxon>Sclerotiniaceae</taxon>
        <taxon>Botryotinia</taxon>
    </lineage>
</organism>
<evidence type="ECO:0000313" key="4">
    <source>
        <dbReference type="Proteomes" id="UP000297527"/>
    </source>
</evidence>
<reference evidence="3 4" key="1">
    <citation type="submission" date="2017-12" db="EMBL/GenBank/DDBJ databases">
        <title>Comparative genomics of Botrytis spp.</title>
        <authorList>
            <person name="Valero-Jimenez C.A."/>
            <person name="Tapia P."/>
            <person name="Veloso J."/>
            <person name="Silva-Moreno E."/>
            <person name="Staats M."/>
            <person name="Valdes J.H."/>
            <person name="Van Kan J.A.L."/>
        </authorList>
    </citation>
    <scope>NUCLEOTIDE SEQUENCE [LARGE SCALE GENOMIC DNA]</scope>
    <source>
        <strain evidence="3 4">MUCL11595</strain>
    </source>
</reference>
<keyword evidence="4" id="KW-1185">Reference proteome</keyword>
<accession>A0A4Z1IML3</accession>
<evidence type="ECO:0000256" key="1">
    <source>
        <dbReference type="SAM" id="Coils"/>
    </source>
</evidence>
<name>A0A4Z1IML3_9HELO</name>
<dbReference type="Proteomes" id="UP000297527">
    <property type="component" value="Unassembled WGS sequence"/>
</dbReference>
<feature type="compositionally biased region" description="Polar residues" evidence="2">
    <location>
        <begin position="86"/>
        <end position="105"/>
    </location>
</feature>
<feature type="coiled-coil region" evidence="1">
    <location>
        <begin position="307"/>
        <end position="352"/>
    </location>
</feature>
<feature type="compositionally biased region" description="Polar residues" evidence="2">
    <location>
        <begin position="216"/>
        <end position="235"/>
    </location>
</feature>
<dbReference type="EMBL" id="PQXN01000060">
    <property type="protein sequence ID" value="TGO57963.1"/>
    <property type="molecule type" value="Genomic_DNA"/>
</dbReference>